<dbReference type="PROSITE" id="PS50181">
    <property type="entry name" value="FBOX"/>
    <property type="match status" value="1"/>
</dbReference>
<reference evidence="4" key="2">
    <citation type="submission" date="2015-01" db="EMBL/GenBank/DDBJ databases">
        <title>Evolutionary Origins and Diversification of the Mycorrhizal Mutualists.</title>
        <authorList>
            <consortium name="DOE Joint Genome Institute"/>
            <consortium name="Mycorrhizal Genomics Consortium"/>
            <person name="Kohler A."/>
            <person name="Kuo A."/>
            <person name="Nagy L.G."/>
            <person name="Floudas D."/>
            <person name="Copeland A."/>
            <person name="Barry K.W."/>
            <person name="Cichocki N."/>
            <person name="Veneault-Fourrey C."/>
            <person name="LaButti K."/>
            <person name="Lindquist E.A."/>
            <person name="Lipzen A."/>
            <person name="Lundell T."/>
            <person name="Morin E."/>
            <person name="Murat C."/>
            <person name="Riley R."/>
            <person name="Ohm R."/>
            <person name="Sun H."/>
            <person name="Tunlid A."/>
            <person name="Henrissat B."/>
            <person name="Grigoriev I.V."/>
            <person name="Hibbett D.S."/>
            <person name="Martin F."/>
        </authorList>
    </citation>
    <scope>NUCLEOTIDE SEQUENCE [LARGE SCALE GENOMIC DNA]</scope>
    <source>
        <strain evidence="4">MUT 4182</strain>
    </source>
</reference>
<dbReference type="STRING" id="1051891.A0A0C3PUZ5"/>
<dbReference type="InterPro" id="IPR001810">
    <property type="entry name" value="F-box_dom"/>
</dbReference>
<feature type="domain" description="F-box" evidence="2">
    <location>
        <begin position="81"/>
        <end position="130"/>
    </location>
</feature>
<dbReference type="EMBL" id="KN823267">
    <property type="protein sequence ID" value="KIO18700.1"/>
    <property type="molecule type" value="Genomic_DNA"/>
</dbReference>
<evidence type="ECO:0000259" key="2">
    <source>
        <dbReference type="PROSITE" id="PS50181"/>
    </source>
</evidence>
<keyword evidence="4" id="KW-1185">Reference proteome</keyword>
<protein>
    <recommendedName>
        <fullName evidence="2">F-box domain-containing protein</fullName>
    </recommendedName>
</protein>
<dbReference type="HOGENOM" id="CLU_318111_0_0_1"/>
<dbReference type="Proteomes" id="UP000054248">
    <property type="component" value="Unassembled WGS sequence"/>
</dbReference>
<feature type="compositionally biased region" description="Basic and acidic residues" evidence="1">
    <location>
        <begin position="25"/>
        <end position="38"/>
    </location>
</feature>
<feature type="compositionally biased region" description="Basic and acidic residues" evidence="1">
    <location>
        <begin position="444"/>
        <end position="455"/>
    </location>
</feature>
<feature type="region of interest" description="Disordered" evidence="1">
    <location>
        <begin position="802"/>
        <end position="833"/>
    </location>
</feature>
<proteinExistence type="predicted"/>
<dbReference type="OrthoDB" id="2322499at2759"/>
<evidence type="ECO:0000256" key="1">
    <source>
        <dbReference type="SAM" id="MobiDB-lite"/>
    </source>
</evidence>
<sequence>MVTTRGKRVNYAALEDPDDDIDMVVSEHRDEESTERRPAAKKRKSKHNEGDEEFSVLAAAPKPVKGKAKRRSSGKSRATILDGFMNIPLDIFAEICLDLTPLDLLQLARSTHRLREILMSKESKPIWRRARANIEDLPDCPEDLSEPQYASLMFEVGCQICSKGTRKTDHQLRIRLCNACLDTRLMTYKHMYGLWHDMPWELLEAMPHAWFGNKKLYLIDKFNQVRSELVGEDGKIKKELKDAVVQRLQTLSRMMYSTGNAMIMWLEAKAYSKQLQNMLLSEDRESQVTQKLVDQGWDPDDMPTLTPEWDNLVYKPVPLTDQTWRRIYPKLIPLLEVCRAERLSRERRARQMERMEDFYDLYTNYIGSRMDEDPSLSRGHFLLAANLLSRVPDLQKQLNDEDEPRYAREKWETHVEEVARANDEYKARALALLVGVVQKGARDDSVVKKEERSMEPEEPQAGPSTSTTTPSSSDLANLSKITTVFKCTVCHERLWYPSVLEHTCCRGKVDRTVGHYFEDLDDNMFEDELEDAYFLFAMTAFGYTYDHRKRRSRSDEPFNVDNLAMDARWEQMVRMALRDIGLSENATVQEVEEEGTQFTSLMCNGGTERNEGLSFLEIVRSELFGEEGKIKKELKDAVVQRLQNLSRMMYSDNLVYKPVPLTNQSKKKPTSYPTMPGLGSATENSHPFALSLALHLPKVDPPPQTPGTPNGADGGLYDLYTNYIGSRMDEDPSLSRGLFLLAANLLSRVPEMKNQFNDEDEPRYTRERWETHVEEVARANDKYKARALALLLGVVQKGTRDDSVVKKEERSMEPEEPQAGPSTSTHPTPSSSDLANLSKITTVFKCIACHERLWYPVVLEHTCCRGKVDRTVGHYLEDLDDNMFEDGLEDAYFLFAMTAFGYTYEDQKRRRHGAE</sequence>
<feature type="compositionally biased region" description="Low complexity" evidence="1">
    <location>
        <begin position="463"/>
        <end position="473"/>
    </location>
</feature>
<feature type="compositionally biased region" description="Low complexity" evidence="1">
    <location>
        <begin position="821"/>
        <end position="832"/>
    </location>
</feature>
<reference evidence="3 4" key="1">
    <citation type="submission" date="2014-04" db="EMBL/GenBank/DDBJ databases">
        <authorList>
            <consortium name="DOE Joint Genome Institute"/>
            <person name="Kuo A."/>
            <person name="Girlanda M."/>
            <person name="Perotto S."/>
            <person name="Kohler A."/>
            <person name="Nagy L.G."/>
            <person name="Floudas D."/>
            <person name="Copeland A."/>
            <person name="Barry K.W."/>
            <person name="Cichocki N."/>
            <person name="Veneault-Fourrey C."/>
            <person name="LaButti K."/>
            <person name="Lindquist E.A."/>
            <person name="Lipzen A."/>
            <person name="Lundell T."/>
            <person name="Morin E."/>
            <person name="Murat C."/>
            <person name="Sun H."/>
            <person name="Tunlid A."/>
            <person name="Henrissat B."/>
            <person name="Grigoriev I.V."/>
            <person name="Hibbett D.S."/>
            <person name="Martin F."/>
            <person name="Nordberg H.P."/>
            <person name="Cantor M.N."/>
            <person name="Hua S.X."/>
        </authorList>
    </citation>
    <scope>NUCLEOTIDE SEQUENCE [LARGE SCALE GENOMIC DNA]</scope>
    <source>
        <strain evidence="3 4">MUT 4182</strain>
    </source>
</reference>
<gene>
    <name evidence="3" type="ORF">M407DRAFT_11739</name>
</gene>
<dbReference type="AlphaFoldDB" id="A0A0C3PUZ5"/>
<organism evidence="3 4">
    <name type="scientific">Tulasnella calospora MUT 4182</name>
    <dbReference type="NCBI Taxonomy" id="1051891"/>
    <lineage>
        <taxon>Eukaryota</taxon>
        <taxon>Fungi</taxon>
        <taxon>Dikarya</taxon>
        <taxon>Basidiomycota</taxon>
        <taxon>Agaricomycotina</taxon>
        <taxon>Agaricomycetes</taxon>
        <taxon>Cantharellales</taxon>
        <taxon>Tulasnellaceae</taxon>
        <taxon>Tulasnella</taxon>
    </lineage>
</organism>
<accession>A0A0C3PUZ5</accession>
<feature type="region of interest" description="Disordered" evidence="1">
    <location>
        <begin position="444"/>
        <end position="474"/>
    </location>
</feature>
<name>A0A0C3PUZ5_9AGAM</name>
<feature type="region of interest" description="Disordered" evidence="1">
    <location>
        <begin position="19"/>
        <end position="54"/>
    </location>
</feature>
<evidence type="ECO:0000313" key="4">
    <source>
        <dbReference type="Proteomes" id="UP000054248"/>
    </source>
</evidence>
<evidence type="ECO:0000313" key="3">
    <source>
        <dbReference type="EMBL" id="KIO18700.1"/>
    </source>
</evidence>
<feature type="compositionally biased region" description="Basic and acidic residues" evidence="1">
    <location>
        <begin position="802"/>
        <end position="813"/>
    </location>
</feature>